<proteinExistence type="predicted"/>
<accession>A0A2R6WP49</accession>
<name>A0A2R6WP49_MARPO</name>
<dbReference type="EMBL" id="KZ772742">
    <property type="protein sequence ID" value="PTQ35639.1"/>
    <property type="molecule type" value="Genomic_DNA"/>
</dbReference>
<protein>
    <submittedName>
        <fullName evidence="1">Uncharacterized protein</fullName>
    </submittedName>
</protein>
<dbReference type="AlphaFoldDB" id="A0A2R6WP49"/>
<reference evidence="2" key="1">
    <citation type="journal article" date="2017" name="Cell">
        <title>Insights into land plant evolution garnered from the Marchantia polymorpha genome.</title>
        <authorList>
            <person name="Bowman J.L."/>
            <person name="Kohchi T."/>
            <person name="Yamato K.T."/>
            <person name="Jenkins J."/>
            <person name="Shu S."/>
            <person name="Ishizaki K."/>
            <person name="Yamaoka S."/>
            <person name="Nishihama R."/>
            <person name="Nakamura Y."/>
            <person name="Berger F."/>
            <person name="Adam C."/>
            <person name="Aki S.S."/>
            <person name="Althoff F."/>
            <person name="Araki T."/>
            <person name="Arteaga-Vazquez M.A."/>
            <person name="Balasubrmanian S."/>
            <person name="Barry K."/>
            <person name="Bauer D."/>
            <person name="Boehm C.R."/>
            <person name="Briginshaw L."/>
            <person name="Caballero-Perez J."/>
            <person name="Catarino B."/>
            <person name="Chen F."/>
            <person name="Chiyoda S."/>
            <person name="Chovatia M."/>
            <person name="Davies K.M."/>
            <person name="Delmans M."/>
            <person name="Demura T."/>
            <person name="Dierschke T."/>
            <person name="Dolan L."/>
            <person name="Dorantes-Acosta A.E."/>
            <person name="Eklund D.M."/>
            <person name="Florent S.N."/>
            <person name="Flores-Sandoval E."/>
            <person name="Fujiyama A."/>
            <person name="Fukuzawa H."/>
            <person name="Galik B."/>
            <person name="Grimanelli D."/>
            <person name="Grimwood J."/>
            <person name="Grossniklaus U."/>
            <person name="Hamada T."/>
            <person name="Haseloff J."/>
            <person name="Hetherington A.J."/>
            <person name="Higo A."/>
            <person name="Hirakawa Y."/>
            <person name="Hundley H.N."/>
            <person name="Ikeda Y."/>
            <person name="Inoue K."/>
            <person name="Inoue S.I."/>
            <person name="Ishida S."/>
            <person name="Jia Q."/>
            <person name="Kakita M."/>
            <person name="Kanazawa T."/>
            <person name="Kawai Y."/>
            <person name="Kawashima T."/>
            <person name="Kennedy M."/>
            <person name="Kinose K."/>
            <person name="Kinoshita T."/>
            <person name="Kohara Y."/>
            <person name="Koide E."/>
            <person name="Komatsu K."/>
            <person name="Kopischke S."/>
            <person name="Kubo M."/>
            <person name="Kyozuka J."/>
            <person name="Lagercrantz U."/>
            <person name="Lin S.S."/>
            <person name="Lindquist E."/>
            <person name="Lipzen A.M."/>
            <person name="Lu C.W."/>
            <person name="De Luna E."/>
            <person name="Martienssen R.A."/>
            <person name="Minamino N."/>
            <person name="Mizutani M."/>
            <person name="Mizutani M."/>
            <person name="Mochizuki N."/>
            <person name="Monte I."/>
            <person name="Mosher R."/>
            <person name="Nagasaki H."/>
            <person name="Nakagami H."/>
            <person name="Naramoto S."/>
            <person name="Nishitani K."/>
            <person name="Ohtani M."/>
            <person name="Okamoto T."/>
            <person name="Okumura M."/>
            <person name="Phillips J."/>
            <person name="Pollak B."/>
            <person name="Reinders A."/>
            <person name="Rovekamp M."/>
            <person name="Sano R."/>
            <person name="Sawa S."/>
            <person name="Schmid M.W."/>
            <person name="Shirakawa M."/>
            <person name="Solano R."/>
            <person name="Spunde A."/>
            <person name="Suetsugu N."/>
            <person name="Sugano S."/>
            <person name="Sugiyama A."/>
            <person name="Sun R."/>
            <person name="Suzuki Y."/>
            <person name="Takenaka M."/>
            <person name="Takezawa D."/>
            <person name="Tomogane H."/>
            <person name="Tsuzuki M."/>
            <person name="Ueda T."/>
            <person name="Umeda M."/>
            <person name="Ward J.M."/>
            <person name="Watanabe Y."/>
            <person name="Yazaki K."/>
            <person name="Yokoyama R."/>
            <person name="Yoshitake Y."/>
            <person name="Yotsui I."/>
            <person name="Zachgo S."/>
            <person name="Schmutz J."/>
        </authorList>
    </citation>
    <scope>NUCLEOTIDE SEQUENCE [LARGE SCALE GENOMIC DNA]</scope>
    <source>
        <strain evidence="2">Tak-1</strain>
    </source>
</reference>
<evidence type="ECO:0000313" key="1">
    <source>
        <dbReference type="EMBL" id="PTQ35639.1"/>
    </source>
</evidence>
<evidence type="ECO:0000313" key="2">
    <source>
        <dbReference type="Proteomes" id="UP000244005"/>
    </source>
</evidence>
<keyword evidence="2" id="KW-1185">Reference proteome</keyword>
<dbReference type="Proteomes" id="UP000244005">
    <property type="component" value="Unassembled WGS sequence"/>
</dbReference>
<gene>
    <name evidence="1" type="ORF">MARPO_0070s0096</name>
</gene>
<dbReference type="Gramene" id="Mp4g13850.1">
    <property type="protein sequence ID" value="Mp4g13850.1.cds1"/>
    <property type="gene ID" value="Mp4g13850"/>
</dbReference>
<sequence length="108" mass="12927">MTRRGRRRLKTEPNAPDDIKILLLIELKNRKRSEILKYFFAEETVSHHERASPRRRICQRNLTSLNSANECFTTRALITNPIWKNMHRIQNVMTRRRSRKKVIRCAGL</sequence>
<organism evidence="1 2">
    <name type="scientific">Marchantia polymorpha</name>
    <name type="common">Common liverwort</name>
    <name type="synonym">Marchantia aquatica</name>
    <dbReference type="NCBI Taxonomy" id="3197"/>
    <lineage>
        <taxon>Eukaryota</taxon>
        <taxon>Viridiplantae</taxon>
        <taxon>Streptophyta</taxon>
        <taxon>Embryophyta</taxon>
        <taxon>Marchantiophyta</taxon>
        <taxon>Marchantiopsida</taxon>
        <taxon>Marchantiidae</taxon>
        <taxon>Marchantiales</taxon>
        <taxon>Marchantiaceae</taxon>
        <taxon>Marchantia</taxon>
    </lineage>
</organism>